<feature type="compositionally biased region" description="Polar residues" evidence="1">
    <location>
        <begin position="78"/>
        <end position="87"/>
    </location>
</feature>
<dbReference type="AlphaFoldDB" id="A0AA88GI71"/>
<name>A0AA88GI71_NAELO</name>
<feature type="compositionally biased region" description="Low complexity" evidence="1">
    <location>
        <begin position="831"/>
        <end position="855"/>
    </location>
</feature>
<dbReference type="Proteomes" id="UP000816034">
    <property type="component" value="Unassembled WGS sequence"/>
</dbReference>
<feature type="compositionally biased region" description="Low complexity" evidence="1">
    <location>
        <begin position="347"/>
        <end position="369"/>
    </location>
</feature>
<dbReference type="EMBL" id="PYSW02000039">
    <property type="protein sequence ID" value="KAG2375373.1"/>
    <property type="molecule type" value="Genomic_DNA"/>
</dbReference>
<feature type="region of interest" description="Disordered" evidence="1">
    <location>
        <begin position="229"/>
        <end position="271"/>
    </location>
</feature>
<keyword evidence="3" id="KW-1185">Reference proteome</keyword>
<feature type="compositionally biased region" description="Polar residues" evidence="1">
    <location>
        <begin position="333"/>
        <end position="346"/>
    </location>
</feature>
<feature type="compositionally biased region" description="Polar residues" evidence="1">
    <location>
        <begin position="437"/>
        <end position="469"/>
    </location>
</feature>
<feature type="compositionally biased region" description="Polar residues" evidence="1">
    <location>
        <begin position="652"/>
        <end position="679"/>
    </location>
</feature>
<feature type="compositionally biased region" description="Low complexity" evidence="1">
    <location>
        <begin position="470"/>
        <end position="480"/>
    </location>
</feature>
<accession>A0AA88GI71</accession>
<feature type="compositionally biased region" description="Low complexity" evidence="1">
    <location>
        <begin position="93"/>
        <end position="116"/>
    </location>
</feature>
<organism evidence="2 3">
    <name type="scientific">Naegleria lovaniensis</name>
    <name type="common">Amoeba</name>
    <dbReference type="NCBI Taxonomy" id="51637"/>
    <lineage>
        <taxon>Eukaryota</taxon>
        <taxon>Discoba</taxon>
        <taxon>Heterolobosea</taxon>
        <taxon>Tetramitia</taxon>
        <taxon>Eutetramitia</taxon>
        <taxon>Vahlkampfiidae</taxon>
        <taxon>Naegleria</taxon>
    </lineage>
</organism>
<feature type="compositionally biased region" description="Low complexity" evidence="1">
    <location>
        <begin position="586"/>
        <end position="610"/>
    </location>
</feature>
<feature type="compositionally biased region" description="Polar residues" evidence="1">
    <location>
        <begin position="689"/>
        <end position="710"/>
    </location>
</feature>
<feature type="compositionally biased region" description="Basic and acidic residues" evidence="1">
    <location>
        <begin position="746"/>
        <end position="764"/>
    </location>
</feature>
<feature type="region of interest" description="Disordered" evidence="1">
    <location>
        <begin position="891"/>
        <end position="933"/>
    </location>
</feature>
<feature type="compositionally biased region" description="Polar residues" evidence="1">
    <location>
        <begin position="906"/>
        <end position="921"/>
    </location>
</feature>
<dbReference type="GeneID" id="68102450"/>
<feature type="region of interest" description="Disordered" evidence="1">
    <location>
        <begin position="63"/>
        <end position="128"/>
    </location>
</feature>
<feature type="compositionally biased region" description="Low complexity" evidence="1">
    <location>
        <begin position="497"/>
        <end position="530"/>
    </location>
</feature>
<feature type="region of interest" description="Disordered" evidence="1">
    <location>
        <begin position="652"/>
        <end position="789"/>
    </location>
</feature>
<feature type="region of interest" description="Disordered" evidence="1">
    <location>
        <begin position="333"/>
        <end position="396"/>
    </location>
</feature>
<feature type="compositionally biased region" description="Polar residues" evidence="1">
    <location>
        <begin position="485"/>
        <end position="494"/>
    </location>
</feature>
<feature type="compositionally biased region" description="Polar residues" evidence="1">
    <location>
        <begin position="544"/>
        <end position="571"/>
    </location>
</feature>
<feature type="region of interest" description="Disordered" evidence="1">
    <location>
        <begin position="1"/>
        <end position="45"/>
    </location>
</feature>
<comment type="caution">
    <text evidence="2">The sequence shown here is derived from an EMBL/GenBank/DDBJ whole genome shotgun (WGS) entry which is preliminary data.</text>
</comment>
<feature type="compositionally biased region" description="Polar residues" evidence="1">
    <location>
        <begin position="717"/>
        <end position="740"/>
    </location>
</feature>
<proteinExistence type="predicted"/>
<sequence>MLQLAPSTQASLSTNESDLQSSGLASNSIVENNKQFNNNNTDDNHLKRMESMTTTLSGGIMMTSQQPSLRNQKKRASPSATTTSPMQSGGVGSPLPSSATSTPSPLSAHSKKSSSPNTPHHVGKIEDEEGYVRNLLEMSRSRRRKKKQELLEAFQHFRSEMTSRGDVQREEEDSYEIDVHDDEADHFDDHQLDDDMMYRDEGLEDDHEHLINQFAERHFVLHPQKASYEPSLSSSLSHPKQHNEHSSFSSCQSSHHNKETTSSSPSENHHYFAPTVSSEVRRVATNFAHQQYKHLSDDRSSYLLKRIEELKNMNIKAMLESVSSRDTFTSILDASGNNNRSNTGMMTTSNKSRSSSPSSTSHSNHNFSSRLVNDVKSLPVNMPPSPKGSKHYEQERRKRIVARNNFNYEEQAREELNLIPEEIPEYSRTSSPHHKNNAGTSPFQRTTSPLQRYTLYNSSNSMSAMTPTVSSKSPMKRSSSLHCLPNSSADSSKVFTPRPGSSSRIRTSSSAQSPSRCSSNNINNSRTSFSAANATTSPHRRLHSQISTNRSNFSDHVNTNSSKTGNRNVKSPRSGHSPHYRAPSRNNNNISNTISTPKSNRFNSRNTSSSLTHNDNIQFDRQEKLILEEILNLDQQLNKSSVFKNIVSNLDTSSNLGTDANADSASSTPKTPRNVSRMTNGHACDASNDDQNSSFTSLNRSGNFSNTSGFLNPRPFTPSSRASSRSGAKTPSSQPNSNRTRPAGFDPKELTLEEIARKNREKYAHVKPKVVSHRASTPHNAGTLMSADSTSLDAQNGYASKIITPKQRPSSASSNKSITSSGQLNNTTTELSSTPKRSSSLSKSRSTSPQSTTTSVNVKLRNILIENDEYKRVWGEIEREELRILKFKTAPTLNDNTPPHQRPDKSSTIVNSSESPDFQPSPNAPSKPAQSANNGINSAVQAMMDERIRSIEEGLRKIASSYDLDIIDGRETCPNSYSREDYATEDHIEDHPHDKTLLEEMESKYCILQDNPQKETQIIHSNKYVTDSEQIHNSFGEDDAAVNSSIEEAATIKQNTSSHDEHYEIQDEHQSAPFLLNDHSRNSTAQNVTCNESMLSVNASLLCDLSQMQSNPDFRKFINDKLDKIERECTLRQQQQQLQKTV</sequence>
<feature type="compositionally biased region" description="Low complexity" evidence="1">
    <location>
        <begin position="32"/>
        <end position="41"/>
    </location>
</feature>
<feature type="compositionally biased region" description="Low complexity" evidence="1">
    <location>
        <begin position="810"/>
        <end position="821"/>
    </location>
</feature>
<feature type="region of interest" description="Disordered" evidence="1">
    <location>
        <begin position="801"/>
        <end position="855"/>
    </location>
</feature>
<feature type="region of interest" description="Disordered" evidence="1">
    <location>
        <begin position="426"/>
        <end position="615"/>
    </location>
</feature>
<protein>
    <submittedName>
        <fullName evidence="2">Uncharacterized protein</fullName>
    </submittedName>
</protein>
<evidence type="ECO:0000313" key="2">
    <source>
        <dbReference type="EMBL" id="KAG2375373.1"/>
    </source>
</evidence>
<evidence type="ECO:0000256" key="1">
    <source>
        <dbReference type="SAM" id="MobiDB-lite"/>
    </source>
</evidence>
<gene>
    <name evidence="2" type="ORF">C9374_009996</name>
</gene>
<feature type="compositionally biased region" description="Polar residues" evidence="1">
    <location>
        <begin position="1"/>
        <end position="31"/>
    </location>
</feature>
<dbReference type="RefSeq" id="XP_044544547.1">
    <property type="nucleotide sequence ID" value="XM_044700244.1"/>
</dbReference>
<evidence type="ECO:0000313" key="3">
    <source>
        <dbReference type="Proteomes" id="UP000816034"/>
    </source>
</evidence>
<reference evidence="2 3" key="1">
    <citation type="journal article" date="2018" name="BMC Genomics">
        <title>The genome of Naegleria lovaniensis, the basis for a comparative approach to unravel pathogenicity factors of the human pathogenic amoeba N. fowleri.</title>
        <authorList>
            <person name="Liechti N."/>
            <person name="Schurch N."/>
            <person name="Bruggmann R."/>
            <person name="Wittwer M."/>
        </authorList>
    </citation>
    <scope>NUCLEOTIDE SEQUENCE [LARGE SCALE GENOMIC DNA]</scope>
    <source>
        <strain evidence="2 3">ATCC 30569</strain>
    </source>
</reference>